<keyword evidence="9" id="KW-1185">Reference proteome</keyword>
<feature type="transmembrane region" description="Helical" evidence="7">
    <location>
        <begin position="42"/>
        <end position="67"/>
    </location>
</feature>
<dbReference type="InterPro" id="IPR050833">
    <property type="entry name" value="Poly_Biosynth_Transport"/>
</dbReference>
<evidence type="ECO:0000313" key="9">
    <source>
        <dbReference type="Proteomes" id="UP000183471"/>
    </source>
</evidence>
<evidence type="ECO:0000256" key="5">
    <source>
        <dbReference type="ARBA" id="ARBA00022989"/>
    </source>
</evidence>
<evidence type="ECO:0000313" key="8">
    <source>
        <dbReference type="EMBL" id="SDQ29961.1"/>
    </source>
</evidence>
<comment type="similarity">
    <text evidence="2">Belongs to the polysaccharide synthase family.</text>
</comment>
<proteinExistence type="inferred from homology"/>
<evidence type="ECO:0000256" key="1">
    <source>
        <dbReference type="ARBA" id="ARBA00004651"/>
    </source>
</evidence>
<sequence length="477" mass="51949">MDLRTNVISALRWSAIGRIVGQAAAWAATIIVIRLLTPEDYALIAIASLVIGFSELLRELGLGAAIIQRDDIHEEELRSIFGLIIVVHLFLFLLTYFIAPLVANFFNEERLVDIIRVAALQLLILIFLVIPNALMVRAMRFKWISIVRAMASIAAGLVTLGMAYAGFGVWSLIAGNFAATLTTTVGFMAGQPYAKVPSFRFKKIGALASYSSRIFGADVLHYFYTRADVVIIGKMLGTTTLGFYTVAYNLATLPMSKISGMLSSVGFPAYARIKNDISEVKSKFLFTIEANSLVFFPVLWGLSSVADDFVMVLLGTKWLSATIVLQLITFIIPLQMTGPLVRPALLGIGRADLFLASLVTNAVCVPTAIAIGSLWGLTGVCFGWIAGFLLAYYLNLRRFLPVLNTNPVEFGRIMAPAALMAFGMYAGVMAAKLTILDGVEPIHRLYLSVMIGIVIYAVLLVTVSRPALMRILSLARG</sequence>
<comment type="subcellular location">
    <subcellularLocation>
        <location evidence="1">Cell membrane</location>
        <topology evidence="1">Multi-pass membrane protein</topology>
    </subcellularLocation>
</comment>
<feature type="transmembrane region" description="Helical" evidence="7">
    <location>
        <begin position="353"/>
        <end position="371"/>
    </location>
</feature>
<accession>A0ABY0T620</accession>
<dbReference type="EMBL" id="FNKY01000001">
    <property type="protein sequence ID" value="SDQ29961.1"/>
    <property type="molecule type" value="Genomic_DNA"/>
</dbReference>
<feature type="transmembrane region" description="Helical" evidence="7">
    <location>
        <begin position="377"/>
        <end position="396"/>
    </location>
</feature>
<keyword evidence="6 7" id="KW-0472">Membrane</keyword>
<evidence type="ECO:0000256" key="3">
    <source>
        <dbReference type="ARBA" id="ARBA00022475"/>
    </source>
</evidence>
<reference evidence="8 9" key="1">
    <citation type="submission" date="2016-10" db="EMBL/GenBank/DDBJ databases">
        <authorList>
            <person name="Varghese N."/>
            <person name="Submissions S."/>
        </authorList>
    </citation>
    <scope>NUCLEOTIDE SEQUENCE [LARGE SCALE GENOMIC DNA]</scope>
    <source>
        <strain evidence="8 9">Nl1</strain>
    </source>
</reference>
<organism evidence="8 9">
    <name type="scientific">Nitrosospira multiformis</name>
    <dbReference type="NCBI Taxonomy" id="1231"/>
    <lineage>
        <taxon>Bacteria</taxon>
        <taxon>Pseudomonadati</taxon>
        <taxon>Pseudomonadota</taxon>
        <taxon>Betaproteobacteria</taxon>
        <taxon>Nitrosomonadales</taxon>
        <taxon>Nitrosomonadaceae</taxon>
        <taxon>Nitrosospira</taxon>
    </lineage>
</organism>
<evidence type="ECO:0000256" key="4">
    <source>
        <dbReference type="ARBA" id="ARBA00022692"/>
    </source>
</evidence>
<protein>
    <submittedName>
        <fullName evidence="8">Membrane protein involved in the export of O-antigen and teichoic acid</fullName>
    </submittedName>
</protein>
<dbReference type="PANTHER" id="PTHR30250:SF10">
    <property type="entry name" value="LIPOPOLYSACCHARIDE BIOSYNTHESIS PROTEIN WZXC"/>
    <property type="match status" value="1"/>
</dbReference>
<feature type="transmembrane region" description="Helical" evidence="7">
    <location>
        <begin position="442"/>
        <end position="463"/>
    </location>
</feature>
<feature type="transmembrane region" description="Helical" evidence="7">
    <location>
        <begin position="114"/>
        <end position="134"/>
    </location>
</feature>
<comment type="caution">
    <text evidence="8">The sequence shown here is derived from an EMBL/GenBank/DDBJ whole genome shotgun (WGS) entry which is preliminary data.</text>
</comment>
<feature type="transmembrane region" description="Helical" evidence="7">
    <location>
        <begin position="309"/>
        <end position="332"/>
    </location>
</feature>
<feature type="transmembrane region" description="Helical" evidence="7">
    <location>
        <begin position="15"/>
        <end position="36"/>
    </location>
</feature>
<dbReference type="Pfam" id="PF13440">
    <property type="entry name" value="Polysacc_synt_3"/>
    <property type="match status" value="1"/>
</dbReference>
<feature type="transmembrane region" description="Helical" evidence="7">
    <location>
        <begin position="284"/>
        <end position="303"/>
    </location>
</feature>
<keyword evidence="5 7" id="KW-1133">Transmembrane helix</keyword>
<feature type="transmembrane region" description="Helical" evidence="7">
    <location>
        <begin position="146"/>
        <end position="167"/>
    </location>
</feature>
<gene>
    <name evidence="8" type="ORF">SAMN05216402_0258</name>
</gene>
<dbReference type="CDD" id="cd13127">
    <property type="entry name" value="MATE_tuaB_like"/>
    <property type="match status" value="1"/>
</dbReference>
<keyword evidence="4 7" id="KW-0812">Transmembrane</keyword>
<dbReference type="Proteomes" id="UP000183471">
    <property type="component" value="Unassembled WGS sequence"/>
</dbReference>
<feature type="transmembrane region" description="Helical" evidence="7">
    <location>
        <begin position="230"/>
        <end position="251"/>
    </location>
</feature>
<evidence type="ECO:0000256" key="7">
    <source>
        <dbReference type="SAM" id="Phobius"/>
    </source>
</evidence>
<dbReference type="RefSeq" id="WP_074630443.1">
    <property type="nucleotide sequence ID" value="NZ_FNKY01000001.1"/>
</dbReference>
<evidence type="ECO:0000256" key="2">
    <source>
        <dbReference type="ARBA" id="ARBA00007430"/>
    </source>
</evidence>
<dbReference type="PANTHER" id="PTHR30250">
    <property type="entry name" value="PST FAMILY PREDICTED COLANIC ACID TRANSPORTER"/>
    <property type="match status" value="1"/>
</dbReference>
<name>A0ABY0T620_9PROT</name>
<feature type="transmembrane region" description="Helical" evidence="7">
    <location>
        <begin position="417"/>
        <end position="436"/>
    </location>
</feature>
<evidence type="ECO:0000256" key="6">
    <source>
        <dbReference type="ARBA" id="ARBA00023136"/>
    </source>
</evidence>
<keyword evidence="3" id="KW-1003">Cell membrane</keyword>
<feature type="transmembrane region" description="Helical" evidence="7">
    <location>
        <begin position="79"/>
        <end position="102"/>
    </location>
</feature>